<protein>
    <submittedName>
        <fullName evidence="2">VOC family protein</fullName>
    </submittedName>
</protein>
<dbReference type="RefSeq" id="WP_348786499.1">
    <property type="nucleotide sequence ID" value="NZ_CP157390.1"/>
</dbReference>
<dbReference type="SUPFAM" id="SSF54593">
    <property type="entry name" value="Glyoxalase/Bleomycin resistance protein/Dihydroxybiphenyl dioxygenase"/>
    <property type="match status" value="1"/>
</dbReference>
<gene>
    <name evidence="2" type="ORF">AAME72_10445</name>
</gene>
<accession>A0AAU7G7P0</accession>
<dbReference type="PROSITE" id="PS51819">
    <property type="entry name" value="VOC"/>
    <property type="match status" value="1"/>
</dbReference>
<name>A0AAU7G7P0_9MICO</name>
<organism evidence="2">
    <name type="scientific">Leifsonia sp. NPDC080035</name>
    <dbReference type="NCBI Taxonomy" id="3143936"/>
    <lineage>
        <taxon>Bacteria</taxon>
        <taxon>Bacillati</taxon>
        <taxon>Actinomycetota</taxon>
        <taxon>Actinomycetes</taxon>
        <taxon>Micrococcales</taxon>
        <taxon>Microbacteriaceae</taxon>
        <taxon>Leifsonia</taxon>
    </lineage>
</organism>
<dbReference type="EMBL" id="CP157390">
    <property type="protein sequence ID" value="XBM46514.1"/>
    <property type="molecule type" value="Genomic_DNA"/>
</dbReference>
<dbReference type="AlphaFoldDB" id="A0AAU7G7P0"/>
<dbReference type="PANTHER" id="PTHR34109:SF1">
    <property type="entry name" value="VOC DOMAIN-CONTAINING PROTEIN"/>
    <property type="match status" value="1"/>
</dbReference>
<dbReference type="InterPro" id="IPR037523">
    <property type="entry name" value="VOC_core"/>
</dbReference>
<feature type="domain" description="VOC" evidence="1">
    <location>
        <begin position="2"/>
        <end position="123"/>
    </location>
</feature>
<dbReference type="Gene3D" id="3.30.720.110">
    <property type="match status" value="1"/>
</dbReference>
<dbReference type="Pfam" id="PF00903">
    <property type="entry name" value="Glyoxalase"/>
    <property type="match status" value="1"/>
</dbReference>
<dbReference type="Gene3D" id="3.30.720.120">
    <property type="match status" value="1"/>
</dbReference>
<dbReference type="PANTHER" id="PTHR34109">
    <property type="entry name" value="BNAUNNG04460D PROTEIN-RELATED"/>
    <property type="match status" value="1"/>
</dbReference>
<evidence type="ECO:0000259" key="1">
    <source>
        <dbReference type="PROSITE" id="PS51819"/>
    </source>
</evidence>
<dbReference type="InterPro" id="IPR004360">
    <property type="entry name" value="Glyas_Fos-R_dOase_dom"/>
</dbReference>
<reference evidence="2" key="1">
    <citation type="submission" date="2024-05" db="EMBL/GenBank/DDBJ databases">
        <title>The Natural Products Discovery Center: Release of the First 8490 Sequenced Strains for Exploring Actinobacteria Biosynthetic Diversity.</title>
        <authorList>
            <person name="Kalkreuter E."/>
            <person name="Kautsar S.A."/>
            <person name="Yang D."/>
            <person name="Bader C.D."/>
            <person name="Teijaro C.N."/>
            <person name="Fluegel L."/>
            <person name="Davis C.M."/>
            <person name="Simpson J.R."/>
            <person name="Lauterbach L."/>
            <person name="Steele A.D."/>
            <person name="Gui C."/>
            <person name="Meng S."/>
            <person name="Li G."/>
            <person name="Viehrig K."/>
            <person name="Ye F."/>
            <person name="Su P."/>
            <person name="Kiefer A.F."/>
            <person name="Nichols A."/>
            <person name="Cepeda A.J."/>
            <person name="Yan W."/>
            <person name="Fan B."/>
            <person name="Jiang Y."/>
            <person name="Adhikari A."/>
            <person name="Zheng C.-J."/>
            <person name="Schuster L."/>
            <person name="Cowan T.M."/>
            <person name="Smanski M.J."/>
            <person name="Chevrette M.G."/>
            <person name="de Carvalho L.P.S."/>
            <person name="Shen B."/>
        </authorList>
    </citation>
    <scope>NUCLEOTIDE SEQUENCE</scope>
    <source>
        <strain evidence="2">NPDC080035</strain>
    </source>
</reference>
<dbReference type="InterPro" id="IPR029068">
    <property type="entry name" value="Glyas_Bleomycin-R_OHBP_Dase"/>
</dbReference>
<sequence>MSASAVYFGYRDATAAVRWLKAVGFRVLAQQRGEDGTLVHAELGREDLVVMLGEDDSGFGVPELAGASTGVGVCLVTDDVDGLFERAVAAGGSAVLTPEDTGWGGRRARVLDPEGREWSFGDYRPGS</sequence>
<evidence type="ECO:0000313" key="2">
    <source>
        <dbReference type="EMBL" id="XBM46514.1"/>
    </source>
</evidence>
<proteinExistence type="predicted"/>